<organism evidence="1">
    <name type="scientific">Tetraselmis sp. GSL018</name>
    <dbReference type="NCBI Taxonomy" id="582737"/>
    <lineage>
        <taxon>Eukaryota</taxon>
        <taxon>Viridiplantae</taxon>
        <taxon>Chlorophyta</taxon>
        <taxon>core chlorophytes</taxon>
        <taxon>Chlorodendrophyceae</taxon>
        <taxon>Chlorodendrales</taxon>
        <taxon>Chlorodendraceae</taxon>
        <taxon>Tetraselmis</taxon>
    </lineage>
</organism>
<gene>
    <name evidence="1" type="ORF">TSPGSL018_22373</name>
</gene>
<reference evidence="1" key="1">
    <citation type="submission" date="2014-05" db="EMBL/GenBank/DDBJ databases">
        <title>The transcriptome of the halophilic microalga Tetraselmis sp. GSL018 isolated from the Great Salt Lake, Utah.</title>
        <authorList>
            <person name="Jinkerson R.E."/>
            <person name="D'Adamo S."/>
            <person name="Posewitz M.C."/>
        </authorList>
    </citation>
    <scope>NUCLEOTIDE SEQUENCE</scope>
    <source>
        <strain evidence="1">GSL018</strain>
    </source>
</reference>
<dbReference type="EMBL" id="GBEZ01009950">
    <property type="protein sequence ID" value="JAC75676.1"/>
    <property type="molecule type" value="Transcribed_RNA"/>
</dbReference>
<sequence length="44" mass="4948">MGNNSKTVTLAEIDREAFPCLFSLIPFHQPGRRCCCLSFTLNTD</sequence>
<name>A0A061RYR2_9CHLO</name>
<proteinExistence type="predicted"/>
<accession>A0A061RYR2</accession>
<evidence type="ECO:0000313" key="1">
    <source>
        <dbReference type="EMBL" id="JAC75676.1"/>
    </source>
</evidence>
<feature type="non-terminal residue" evidence="1">
    <location>
        <position position="44"/>
    </location>
</feature>
<dbReference type="AlphaFoldDB" id="A0A061RYR2"/>
<protein>
    <submittedName>
        <fullName evidence="1">Uncharacterized protein</fullName>
    </submittedName>
</protein>